<organism evidence="2 3">
    <name type="scientific">Plasmopara halstedii</name>
    <name type="common">Downy mildew of sunflower</name>
    <dbReference type="NCBI Taxonomy" id="4781"/>
    <lineage>
        <taxon>Eukaryota</taxon>
        <taxon>Sar</taxon>
        <taxon>Stramenopiles</taxon>
        <taxon>Oomycota</taxon>
        <taxon>Peronosporomycetes</taxon>
        <taxon>Peronosporales</taxon>
        <taxon>Peronosporaceae</taxon>
        <taxon>Plasmopara</taxon>
    </lineage>
</organism>
<dbReference type="EMBL" id="CCYD01000053">
    <property type="protein sequence ID" value="CEG35475.1"/>
    <property type="molecule type" value="Genomic_DNA"/>
</dbReference>
<dbReference type="AlphaFoldDB" id="A0A0N7L3C3"/>
<proteinExistence type="predicted"/>
<keyword evidence="3" id="KW-1185">Reference proteome</keyword>
<sequence length="88" mass="9829">MIRLKAVSAEGLHVVRREGGGGSLEEGVEREHRDSGPHHSHRLVELCAIEERYMVCDFRKIHIMVMHYEQVSLKVSSVQTCGAAGGFK</sequence>
<evidence type="ECO:0000313" key="2">
    <source>
        <dbReference type="EMBL" id="CEG35475.1"/>
    </source>
</evidence>
<dbReference type="GeneID" id="36406410"/>
<evidence type="ECO:0000313" key="3">
    <source>
        <dbReference type="Proteomes" id="UP000054928"/>
    </source>
</evidence>
<reference evidence="3" key="1">
    <citation type="submission" date="2014-09" db="EMBL/GenBank/DDBJ databases">
        <authorList>
            <person name="Sharma Rahul"/>
            <person name="Thines Marco"/>
        </authorList>
    </citation>
    <scope>NUCLEOTIDE SEQUENCE [LARGE SCALE GENOMIC DNA]</scope>
</reference>
<dbReference type="Proteomes" id="UP000054928">
    <property type="component" value="Unassembled WGS sequence"/>
</dbReference>
<accession>A0A0N7L3C3</accession>
<name>A0A0N7L3C3_PLAHL</name>
<feature type="region of interest" description="Disordered" evidence="1">
    <location>
        <begin position="18"/>
        <end position="39"/>
    </location>
</feature>
<feature type="compositionally biased region" description="Basic and acidic residues" evidence="1">
    <location>
        <begin position="27"/>
        <end position="37"/>
    </location>
</feature>
<protein>
    <submittedName>
        <fullName evidence="2">Uncharacterized protein</fullName>
    </submittedName>
</protein>
<dbReference type="RefSeq" id="XP_024571844.1">
    <property type="nucleotide sequence ID" value="XM_024724593.1"/>
</dbReference>
<evidence type="ECO:0000256" key="1">
    <source>
        <dbReference type="SAM" id="MobiDB-lite"/>
    </source>
</evidence>